<dbReference type="OrthoDB" id="5800391at2759"/>
<evidence type="ECO:0000256" key="4">
    <source>
        <dbReference type="ARBA" id="ARBA00022692"/>
    </source>
</evidence>
<evidence type="ECO:0000256" key="2">
    <source>
        <dbReference type="ARBA" id="ARBA00005327"/>
    </source>
</evidence>
<evidence type="ECO:0000256" key="5">
    <source>
        <dbReference type="ARBA" id="ARBA00022989"/>
    </source>
</evidence>
<feature type="transmembrane region" description="Helical" evidence="8">
    <location>
        <begin position="550"/>
        <end position="574"/>
    </location>
</feature>
<gene>
    <name evidence="9" type="ORF">CEUTPL_LOCUS8990</name>
</gene>
<feature type="transmembrane region" description="Helical" evidence="8">
    <location>
        <begin position="438"/>
        <end position="456"/>
    </location>
</feature>
<evidence type="ECO:0000313" key="9">
    <source>
        <dbReference type="EMBL" id="CAG9768452.1"/>
    </source>
</evidence>
<organism evidence="9 10">
    <name type="scientific">Ceutorhynchus assimilis</name>
    <name type="common">cabbage seed weevil</name>
    <dbReference type="NCBI Taxonomy" id="467358"/>
    <lineage>
        <taxon>Eukaryota</taxon>
        <taxon>Metazoa</taxon>
        <taxon>Ecdysozoa</taxon>
        <taxon>Arthropoda</taxon>
        <taxon>Hexapoda</taxon>
        <taxon>Insecta</taxon>
        <taxon>Pterygota</taxon>
        <taxon>Neoptera</taxon>
        <taxon>Endopterygota</taxon>
        <taxon>Coleoptera</taxon>
        <taxon>Polyphaga</taxon>
        <taxon>Cucujiformia</taxon>
        <taxon>Curculionidae</taxon>
        <taxon>Ceutorhynchinae</taxon>
        <taxon>Ceutorhynchus</taxon>
    </lineage>
</organism>
<feature type="transmembrane region" description="Helical" evidence="8">
    <location>
        <begin position="489"/>
        <end position="508"/>
    </location>
</feature>
<keyword evidence="6 8" id="KW-0472">Membrane</keyword>
<evidence type="ECO:0000256" key="3">
    <source>
        <dbReference type="ARBA" id="ARBA00022475"/>
    </source>
</evidence>
<dbReference type="PANTHER" id="PTHR21421:SF29">
    <property type="entry name" value="GUSTATORY RECEPTOR 5A FOR TREHALOSE-RELATED"/>
    <property type="match status" value="1"/>
</dbReference>
<evidence type="ECO:0000256" key="8">
    <source>
        <dbReference type="SAM" id="Phobius"/>
    </source>
</evidence>
<feature type="transmembrane region" description="Helical" evidence="8">
    <location>
        <begin position="381"/>
        <end position="405"/>
    </location>
</feature>
<feature type="transmembrane region" description="Helical" evidence="8">
    <location>
        <begin position="277"/>
        <end position="297"/>
    </location>
</feature>
<feature type="transmembrane region" description="Helical" evidence="8">
    <location>
        <begin position="96"/>
        <end position="117"/>
    </location>
</feature>
<sequence length="683" mass="80035">MRSLRKIHSENRLNINEMNINDKSLDFHETIRFALIMAQCFGIMPLHNLGKNGQDVNFKFLSWRLFFAILHIACVSSFAVACVVRAAVQGFLIDQAATTSFYIFNTITSIHFVYLAMKWDRLLMEYAPEHILFIVTHLYHSLACENFHLHPAEIYFGCAFPEWFTLIGYSHWTAALAEFSNIISTFTWNFIDLFIILISISLREKFNLISRRIKQNQSPPNKFWKEIREDYFRVSYLTRVVDKQIAGLVLISFLNNIFFLCIQLYNSIKEREALIDSIYFFYSFGFVVFRVVAVSLYSATLNEAASKPLKHLYSLPTQCYTIDVSRLITQINYLPNGITGHGFFLITKNFLLQAAATVVTFELMIFQFSPVKTEPTQNYSNISLCFLLRFLESVIQVIYFFYLAYSWKTIVQYWKIVEAVMRHYEGPHMNLKGTLRKVMAFFIMVFLVEYPILSIIHNKRYGTAINTHENDNIFLKITFHIATIQRVFIWFYRDVLLIMISMCLVVRLKQIQEKISFLNKLRIDNVQIWRSTREDYVKLIHLCRIINKKISWLIIISYFANVEFLLDEGFFIIATSQSFTVFERTAHFYTISTTIFKIVLVSFYGSLPNNENDKIIDLLLSVQSDIFNKETERFLNHAASGEMMLRGSKYFNITRGLILKVASVLVTYLLVIMQLVENFEHIE</sequence>
<comment type="subcellular location">
    <subcellularLocation>
        <location evidence="1">Cell membrane</location>
        <topology evidence="1">Multi-pass membrane protein</topology>
    </subcellularLocation>
</comment>
<feature type="transmembrane region" description="Helical" evidence="8">
    <location>
        <begin position="245"/>
        <end position="265"/>
    </location>
</feature>
<keyword evidence="4 8" id="KW-0812">Transmembrane</keyword>
<protein>
    <recommendedName>
        <fullName evidence="11">Gustatory receptor</fullName>
    </recommendedName>
</protein>
<evidence type="ECO:0008006" key="11">
    <source>
        <dbReference type="Google" id="ProtNLM"/>
    </source>
</evidence>
<dbReference type="AlphaFoldDB" id="A0A9N9QPQ6"/>
<feature type="transmembrane region" description="Helical" evidence="8">
    <location>
        <begin position="350"/>
        <end position="369"/>
    </location>
</feature>
<feature type="transmembrane region" description="Helical" evidence="8">
    <location>
        <begin position="586"/>
        <end position="607"/>
    </location>
</feature>
<comment type="similarity">
    <text evidence="2">Belongs to the insect chemoreceptor superfamily. Gustatory receptor (GR) family. Gr5a subfamily.</text>
</comment>
<feature type="transmembrane region" description="Helical" evidence="8">
    <location>
        <begin position="657"/>
        <end position="676"/>
    </location>
</feature>
<reference evidence="9" key="1">
    <citation type="submission" date="2022-01" db="EMBL/GenBank/DDBJ databases">
        <authorList>
            <person name="King R."/>
        </authorList>
    </citation>
    <scope>NUCLEOTIDE SEQUENCE</scope>
</reference>
<accession>A0A9N9QPQ6</accession>
<feature type="transmembrane region" description="Helical" evidence="8">
    <location>
        <begin position="31"/>
        <end position="49"/>
    </location>
</feature>
<keyword evidence="10" id="KW-1185">Reference proteome</keyword>
<dbReference type="GO" id="GO:0005886">
    <property type="term" value="C:plasma membrane"/>
    <property type="evidence" value="ECO:0007669"/>
    <property type="project" value="UniProtKB-SubCell"/>
</dbReference>
<evidence type="ECO:0000256" key="7">
    <source>
        <dbReference type="ARBA" id="ARBA00023170"/>
    </source>
</evidence>
<feature type="transmembrane region" description="Helical" evidence="8">
    <location>
        <begin position="61"/>
        <end position="84"/>
    </location>
</feature>
<feature type="transmembrane region" description="Helical" evidence="8">
    <location>
        <begin position="182"/>
        <end position="202"/>
    </location>
</feature>
<dbReference type="Pfam" id="PF06151">
    <property type="entry name" value="Trehalose_recp"/>
    <property type="match status" value="3"/>
</dbReference>
<dbReference type="PANTHER" id="PTHR21421">
    <property type="entry name" value="GUSTATORY RECEPTOR"/>
    <property type="match status" value="1"/>
</dbReference>
<name>A0A9N9QPQ6_9CUCU</name>
<proteinExistence type="inferred from homology"/>
<keyword evidence="3" id="KW-1003">Cell membrane</keyword>
<evidence type="ECO:0000313" key="10">
    <source>
        <dbReference type="Proteomes" id="UP001152799"/>
    </source>
</evidence>
<dbReference type="GO" id="GO:0008527">
    <property type="term" value="F:taste receptor activity"/>
    <property type="evidence" value="ECO:0007669"/>
    <property type="project" value="InterPro"/>
</dbReference>
<dbReference type="EMBL" id="OU892280">
    <property type="protein sequence ID" value="CAG9768452.1"/>
    <property type="molecule type" value="Genomic_DNA"/>
</dbReference>
<dbReference type="GO" id="GO:0050916">
    <property type="term" value="P:sensory perception of sweet taste"/>
    <property type="evidence" value="ECO:0007669"/>
    <property type="project" value="UniProtKB-ARBA"/>
</dbReference>
<evidence type="ECO:0000256" key="6">
    <source>
        <dbReference type="ARBA" id="ARBA00023136"/>
    </source>
</evidence>
<evidence type="ECO:0000256" key="1">
    <source>
        <dbReference type="ARBA" id="ARBA00004651"/>
    </source>
</evidence>
<keyword evidence="7" id="KW-0675">Receptor</keyword>
<dbReference type="Proteomes" id="UP001152799">
    <property type="component" value="Chromosome 4"/>
</dbReference>
<keyword evidence="5 8" id="KW-1133">Transmembrane helix</keyword>
<dbReference type="InterPro" id="IPR009318">
    <property type="entry name" value="Gustatory_rcpt"/>
</dbReference>